<protein>
    <submittedName>
        <fullName evidence="2">Uncharacterized protein</fullName>
    </submittedName>
</protein>
<proteinExistence type="predicted"/>
<organism evidence="2 3">
    <name type="scientific">Agathobacter rectalis</name>
    <dbReference type="NCBI Taxonomy" id="39491"/>
    <lineage>
        <taxon>Bacteria</taxon>
        <taxon>Bacillati</taxon>
        <taxon>Bacillota</taxon>
        <taxon>Clostridia</taxon>
        <taxon>Lachnospirales</taxon>
        <taxon>Lachnospiraceae</taxon>
        <taxon>Agathobacter</taxon>
    </lineage>
</organism>
<reference evidence="2 3" key="1">
    <citation type="submission" date="2018-08" db="EMBL/GenBank/DDBJ databases">
        <title>A genome reference for cultivated species of the human gut microbiota.</title>
        <authorList>
            <person name="Zou Y."/>
            <person name="Xue W."/>
            <person name="Luo G."/>
        </authorList>
    </citation>
    <scope>NUCLEOTIDE SEQUENCE [LARGE SCALE GENOMIC DNA]</scope>
    <source>
        <strain evidence="2 3">OM07-13</strain>
    </source>
</reference>
<evidence type="ECO:0000313" key="3">
    <source>
        <dbReference type="Proteomes" id="UP000260758"/>
    </source>
</evidence>
<name>A0A3E4Y4W4_9FIRM</name>
<accession>A0A3E4Y4W4</accession>
<evidence type="ECO:0000313" key="2">
    <source>
        <dbReference type="EMBL" id="RGM67927.1"/>
    </source>
</evidence>
<dbReference type="AlphaFoldDB" id="A0A3E4Y4W4"/>
<comment type="caution">
    <text evidence="2">The sequence shown here is derived from an EMBL/GenBank/DDBJ whole genome shotgun (WGS) entry which is preliminary data.</text>
</comment>
<dbReference type="EMBL" id="QSTP01000023">
    <property type="protein sequence ID" value="RGM67927.1"/>
    <property type="molecule type" value="Genomic_DNA"/>
</dbReference>
<evidence type="ECO:0000256" key="1">
    <source>
        <dbReference type="SAM" id="MobiDB-lite"/>
    </source>
</evidence>
<dbReference type="Proteomes" id="UP000260758">
    <property type="component" value="Unassembled WGS sequence"/>
</dbReference>
<sequence>MHTIHKNELPRMGAQGESRHGRRVSTVLSGIEALKSIIRTVSWQHSVANERTPLLQGSHSGGLRPTFICCPYIALCYANWLL</sequence>
<gene>
    <name evidence="2" type="ORF">DXB99_15525</name>
</gene>
<feature type="region of interest" description="Disordered" evidence="1">
    <location>
        <begin position="1"/>
        <end position="21"/>
    </location>
</feature>